<evidence type="ECO:0000256" key="1">
    <source>
        <dbReference type="SAM" id="MobiDB-lite"/>
    </source>
</evidence>
<evidence type="ECO:0000313" key="4">
    <source>
        <dbReference type="Proteomes" id="UP000319383"/>
    </source>
</evidence>
<dbReference type="EMBL" id="CP036276">
    <property type="protein sequence ID" value="QDU44304.1"/>
    <property type="molecule type" value="Genomic_DNA"/>
</dbReference>
<name>A0A517ZP92_9PLAN</name>
<dbReference type="PROSITE" id="PS51257">
    <property type="entry name" value="PROKAR_LIPOPROTEIN"/>
    <property type="match status" value="1"/>
</dbReference>
<reference evidence="3 4" key="1">
    <citation type="submission" date="2019-02" db="EMBL/GenBank/DDBJ databases">
        <title>Deep-cultivation of Planctomycetes and their phenomic and genomic characterization uncovers novel biology.</title>
        <authorList>
            <person name="Wiegand S."/>
            <person name="Jogler M."/>
            <person name="Boedeker C."/>
            <person name="Pinto D."/>
            <person name="Vollmers J."/>
            <person name="Rivas-Marin E."/>
            <person name="Kohn T."/>
            <person name="Peeters S.H."/>
            <person name="Heuer A."/>
            <person name="Rast P."/>
            <person name="Oberbeckmann S."/>
            <person name="Bunk B."/>
            <person name="Jeske O."/>
            <person name="Meyerdierks A."/>
            <person name="Storesund J.E."/>
            <person name="Kallscheuer N."/>
            <person name="Luecker S."/>
            <person name="Lage O.M."/>
            <person name="Pohl T."/>
            <person name="Merkel B.J."/>
            <person name="Hornburger P."/>
            <person name="Mueller R.-W."/>
            <person name="Bruemmer F."/>
            <person name="Labrenz M."/>
            <person name="Spormann A.M."/>
            <person name="Op den Camp H."/>
            <person name="Overmann J."/>
            <person name="Amann R."/>
            <person name="Jetten M.S.M."/>
            <person name="Mascher T."/>
            <person name="Medema M.H."/>
            <person name="Devos D.P."/>
            <person name="Kaster A.-K."/>
            <person name="Ovreas L."/>
            <person name="Rohde M."/>
            <person name="Galperin M.Y."/>
            <person name="Jogler C."/>
        </authorList>
    </citation>
    <scope>NUCLEOTIDE SEQUENCE [LARGE SCALE GENOMIC DNA]</scope>
    <source>
        <strain evidence="3 4">Mal52</strain>
    </source>
</reference>
<evidence type="ECO:0000256" key="2">
    <source>
        <dbReference type="SAM" id="Phobius"/>
    </source>
</evidence>
<dbReference type="Proteomes" id="UP000319383">
    <property type="component" value="Chromosome"/>
</dbReference>
<keyword evidence="4" id="KW-1185">Reference proteome</keyword>
<keyword evidence="2" id="KW-0472">Membrane</keyword>
<sequence>MPQFSRKTLQFGFFTGLVFAGAAFIIAACYLAYFLVGTSSSVDTLLEKYASSSSLSSPLDATNLRLAMLSRLFAARLALLSCGTFVGLAFGFLGFSLFLIGIGDEMDAEATSEHYSIKVARMSPGVFVLLCATMLIYGCVTFDGISLNYSIPSQAVSTGAEFGTYDADSQIEDDTLSSGEPPPIAPIGSLK</sequence>
<dbReference type="AlphaFoldDB" id="A0A517ZP92"/>
<gene>
    <name evidence="3" type="ORF">Mal52_27830</name>
</gene>
<organism evidence="3 4">
    <name type="scientific">Symmachiella dynata</name>
    <dbReference type="NCBI Taxonomy" id="2527995"/>
    <lineage>
        <taxon>Bacteria</taxon>
        <taxon>Pseudomonadati</taxon>
        <taxon>Planctomycetota</taxon>
        <taxon>Planctomycetia</taxon>
        <taxon>Planctomycetales</taxon>
        <taxon>Planctomycetaceae</taxon>
        <taxon>Symmachiella</taxon>
    </lineage>
</organism>
<accession>A0A517ZP92</accession>
<feature type="transmembrane region" description="Helical" evidence="2">
    <location>
        <begin position="12"/>
        <end position="36"/>
    </location>
</feature>
<keyword evidence="2" id="KW-1133">Transmembrane helix</keyword>
<proteinExistence type="predicted"/>
<dbReference type="KEGG" id="sdyn:Mal52_27830"/>
<feature type="transmembrane region" description="Helical" evidence="2">
    <location>
        <begin position="122"/>
        <end position="140"/>
    </location>
</feature>
<keyword evidence="2" id="KW-0812">Transmembrane</keyword>
<feature type="region of interest" description="Disordered" evidence="1">
    <location>
        <begin position="171"/>
        <end position="191"/>
    </location>
</feature>
<protein>
    <submittedName>
        <fullName evidence="3">Uncharacterized protein</fullName>
    </submittedName>
</protein>
<feature type="transmembrane region" description="Helical" evidence="2">
    <location>
        <begin position="77"/>
        <end position="102"/>
    </location>
</feature>
<evidence type="ECO:0000313" key="3">
    <source>
        <dbReference type="EMBL" id="QDU44304.1"/>
    </source>
</evidence>